<name>A0A0U1TZL1_LYCMC</name>
<evidence type="ECO:0000313" key="1">
    <source>
        <dbReference type="EMBL" id="ABY26694.1"/>
    </source>
</evidence>
<sequence length="79" mass="9441">MKCKKQLLVIFFAYFLVINESEAIFGSLFSLGTKLLPSVFKLFSRKKQRALMKRDLEDMMDPYQKNLKLDRYLRRLAMD</sequence>
<organism evidence="1">
    <name type="scientific">Lychas mucronatus</name>
    <name type="common">Chinese swimming scorpion</name>
    <dbReference type="NCBI Taxonomy" id="172552"/>
    <lineage>
        <taxon>Eukaryota</taxon>
        <taxon>Metazoa</taxon>
        <taxon>Ecdysozoa</taxon>
        <taxon>Arthropoda</taxon>
        <taxon>Chelicerata</taxon>
        <taxon>Arachnida</taxon>
        <taxon>Scorpiones</taxon>
        <taxon>Buthida</taxon>
        <taxon>Buthoidea</taxon>
        <taxon>Buthidae</taxon>
        <taxon>Lychas</taxon>
    </lineage>
</organism>
<accession>A0A0U1TZL1</accession>
<dbReference type="EMBL" id="EU163885">
    <property type="protein sequence ID" value="ABY26694.1"/>
    <property type="molecule type" value="mRNA"/>
</dbReference>
<proteinExistence type="evidence at transcript level"/>
<reference evidence="1" key="1">
    <citation type="submission" date="2007-09" db="EMBL/GenBank/DDBJ databases">
        <title>Toxic transcriptome analysis of Lychas mucronatus: molecular mechanisms regulating diversity of scorpion venom peptides.</title>
        <authorList>
            <person name="Li W."/>
            <person name="Ma Y."/>
            <person name="Cao Z."/>
        </authorList>
    </citation>
    <scope>NUCLEOTIDE SEQUENCE</scope>
    <source>
        <tissue evidence="1">Venom gland</tissue>
    </source>
</reference>
<dbReference type="AlphaFoldDB" id="A0A0U1TZL1"/>
<protein>
    <submittedName>
        <fullName evidence="1">NDBP2</fullName>
    </submittedName>
</protein>